<dbReference type="VEuPathDB" id="FungiDB:SPSK_10650"/>
<feature type="region of interest" description="Disordered" evidence="1">
    <location>
        <begin position="211"/>
        <end position="251"/>
    </location>
</feature>
<accession>A0A0F2LTS6</accession>
<evidence type="ECO:0000313" key="3">
    <source>
        <dbReference type="Proteomes" id="UP000033710"/>
    </source>
</evidence>
<comment type="caution">
    <text evidence="2">The sequence shown here is derived from an EMBL/GenBank/DDBJ whole genome shotgun (WGS) entry which is preliminary data.</text>
</comment>
<name>A0A0F2LTS6_SPOSC</name>
<protein>
    <submittedName>
        <fullName evidence="2">Uncharacterized protein</fullName>
    </submittedName>
</protein>
<proteinExistence type="predicted"/>
<organism evidence="2 3">
    <name type="scientific">Sporothrix schenckii 1099-18</name>
    <dbReference type="NCBI Taxonomy" id="1397361"/>
    <lineage>
        <taxon>Eukaryota</taxon>
        <taxon>Fungi</taxon>
        <taxon>Dikarya</taxon>
        <taxon>Ascomycota</taxon>
        <taxon>Pezizomycotina</taxon>
        <taxon>Sordariomycetes</taxon>
        <taxon>Sordariomycetidae</taxon>
        <taxon>Ophiostomatales</taxon>
        <taxon>Ophiostomataceae</taxon>
        <taxon>Sporothrix</taxon>
    </lineage>
</organism>
<reference evidence="2 3" key="1">
    <citation type="journal article" date="2014" name="BMC Genomics">
        <title>Comparative genomics of the major fungal agents of human and animal Sporotrichosis: Sporothrix schenckii and Sporothrix brasiliensis.</title>
        <authorList>
            <person name="Teixeira M.M."/>
            <person name="de Almeida L.G."/>
            <person name="Kubitschek-Barreira P."/>
            <person name="Alves F.L."/>
            <person name="Kioshima E.S."/>
            <person name="Abadio A.K."/>
            <person name="Fernandes L."/>
            <person name="Derengowski L.S."/>
            <person name="Ferreira K.S."/>
            <person name="Souza R.C."/>
            <person name="Ruiz J.C."/>
            <person name="de Andrade N.C."/>
            <person name="Paes H.C."/>
            <person name="Nicola A.M."/>
            <person name="Albuquerque P."/>
            <person name="Gerber A.L."/>
            <person name="Martins V.P."/>
            <person name="Peconick L.D."/>
            <person name="Neto A.V."/>
            <person name="Chaucanez C.B."/>
            <person name="Silva P.A."/>
            <person name="Cunha O.L."/>
            <person name="de Oliveira F.F."/>
            <person name="dos Santos T.C."/>
            <person name="Barros A.L."/>
            <person name="Soares M.A."/>
            <person name="de Oliveira L.M."/>
            <person name="Marini M.M."/>
            <person name="Villalobos-Duno H."/>
            <person name="Cunha M.M."/>
            <person name="de Hoog S."/>
            <person name="da Silveira J.F."/>
            <person name="Henrissat B."/>
            <person name="Nino-Vega G.A."/>
            <person name="Cisalpino P.S."/>
            <person name="Mora-Montes H.M."/>
            <person name="Almeida S.R."/>
            <person name="Stajich J.E."/>
            <person name="Lopes-Bezerra L.M."/>
            <person name="Vasconcelos A.T."/>
            <person name="Felipe M.S."/>
        </authorList>
    </citation>
    <scope>NUCLEOTIDE SEQUENCE [LARGE SCALE GENOMIC DNA]</scope>
    <source>
        <strain evidence="2 3">1099-18</strain>
    </source>
</reference>
<gene>
    <name evidence="2" type="ORF">SPSK_10650</name>
</gene>
<dbReference type="Proteomes" id="UP000033710">
    <property type="component" value="Unassembled WGS sequence"/>
</dbReference>
<evidence type="ECO:0000313" key="2">
    <source>
        <dbReference type="EMBL" id="KJR80882.1"/>
    </source>
</evidence>
<dbReference type="KEGG" id="ssck:SPSK_10650"/>
<sequence>MNSVQGKNVLQTGLGRRIVRDGHNISLHVGDASLDSWTLLGLQNTASCSTTFAYFGMTHGFYSLTRDCFSLWLFITRRYRLDEVIIRAVQQASTHDTSCLRLPCTSFAQSFSFYLPCPPPAPWLDHLSNVQPCFTHPLSKAHRGKADMFLFRHVSAILSKEYAYCCRSSTVELRQCIFRTRILSSPPAEHKIGATGVRAARWAENGSWAGTGQIKGSFDEIGGPKHTVQRHENQGNSPRKWRDNGRGEVSL</sequence>
<dbReference type="GeneID" id="27672250"/>
<feature type="compositionally biased region" description="Basic and acidic residues" evidence="1">
    <location>
        <begin position="240"/>
        <end position="251"/>
    </location>
</feature>
<dbReference type="RefSeq" id="XP_016583558.1">
    <property type="nucleotide sequence ID" value="XM_016736973.1"/>
</dbReference>
<dbReference type="AlphaFoldDB" id="A0A0F2LTS6"/>
<dbReference type="EMBL" id="AXCR01000012">
    <property type="protein sequence ID" value="KJR80882.1"/>
    <property type="molecule type" value="Genomic_DNA"/>
</dbReference>
<evidence type="ECO:0000256" key="1">
    <source>
        <dbReference type="SAM" id="MobiDB-lite"/>
    </source>
</evidence>
<reference evidence="2 3" key="2">
    <citation type="journal article" date="2015" name="Eukaryot. Cell">
        <title>Asexual propagation of a virulent clone complex in a human and feline outbreak of sporotrichosis.</title>
        <authorList>
            <person name="Teixeira Mde M."/>
            <person name="Rodrigues A.M."/>
            <person name="Tsui C.K."/>
            <person name="de Almeida L.G."/>
            <person name="Van Diepeningen A.D."/>
            <person name="van den Ende B.G."/>
            <person name="Fernandes G.F."/>
            <person name="Kano R."/>
            <person name="Hamelin R.C."/>
            <person name="Lopes-Bezerra L.M."/>
            <person name="Vasconcelos A.T."/>
            <person name="de Hoog S."/>
            <person name="de Camargo Z.P."/>
            <person name="Felipe M.S."/>
        </authorList>
    </citation>
    <scope>NUCLEOTIDE SEQUENCE [LARGE SCALE GENOMIC DNA]</scope>
    <source>
        <strain evidence="2 3">1099-18</strain>
    </source>
</reference>